<keyword evidence="3" id="KW-1185">Reference proteome</keyword>
<evidence type="ECO:0000313" key="3">
    <source>
        <dbReference type="Proteomes" id="UP000722125"/>
    </source>
</evidence>
<evidence type="ECO:0000256" key="1">
    <source>
        <dbReference type="SAM" id="SignalP"/>
    </source>
</evidence>
<evidence type="ECO:0000313" key="2">
    <source>
        <dbReference type="EMBL" id="MBT0993357.1"/>
    </source>
</evidence>
<organism evidence="2 3">
    <name type="scientific">Cellulomonas fulva</name>
    <dbReference type="NCBI Taxonomy" id="2835530"/>
    <lineage>
        <taxon>Bacteria</taxon>
        <taxon>Bacillati</taxon>
        <taxon>Actinomycetota</taxon>
        <taxon>Actinomycetes</taxon>
        <taxon>Micrococcales</taxon>
        <taxon>Cellulomonadaceae</taxon>
        <taxon>Cellulomonas</taxon>
    </lineage>
</organism>
<sequence length="138" mass="13963">MSPFLPIRANRPAVLVLLAALLALGWAAGPTSPAAAADDAVSADGGVGIASIGQCPYGHVCVWSSASFGGAFASTESRSWEATNIDTARSLRNRSVYAARVFADSDGTGSWTCIPPGAVRSSTSVAAGSMRLLVTTSC</sequence>
<proteinExistence type="predicted"/>
<accession>A0ABS5TW89</accession>
<gene>
    <name evidence="2" type="ORF">KIN34_03540</name>
</gene>
<feature type="chain" id="PRO_5046700378" evidence="1">
    <location>
        <begin position="37"/>
        <end position="138"/>
    </location>
</feature>
<dbReference type="Pfam" id="PF03995">
    <property type="entry name" value="Inhibitor_I36"/>
    <property type="match status" value="1"/>
</dbReference>
<keyword evidence="1" id="KW-0732">Signal</keyword>
<name>A0ABS5TW89_9CELL</name>
<comment type="caution">
    <text evidence="2">The sequence shown here is derived from an EMBL/GenBank/DDBJ whole genome shotgun (WGS) entry which is preliminary data.</text>
</comment>
<dbReference type="EMBL" id="JAHBOH010000001">
    <property type="protein sequence ID" value="MBT0993357.1"/>
    <property type="molecule type" value="Genomic_DNA"/>
</dbReference>
<feature type="signal peptide" evidence="1">
    <location>
        <begin position="1"/>
        <end position="36"/>
    </location>
</feature>
<dbReference type="RefSeq" id="WP_214346748.1">
    <property type="nucleotide sequence ID" value="NZ_JAHBOH010000001.1"/>
</dbReference>
<protein>
    <submittedName>
        <fullName evidence="2">Peptidase inhibitor family I36 protein</fullName>
    </submittedName>
</protein>
<dbReference type="Proteomes" id="UP000722125">
    <property type="component" value="Unassembled WGS sequence"/>
</dbReference>
<reference evidence="2 3" key="1">
    <citation type="submission" date="2021-05" db="EMBL/GenBank/DDBJ databases">
        <title>Description of Cellulomonas sp. DKR-3 sp. nov.</title>
        <authorList>
            <person name="Dahal R.H."/>
            <person name="Chaudhary D.K."/>
        </authorList>
    </citation>
    <scope>NUCLEOTIDE SEQUENCE [LARGE SCALE GENOMIC DNA]</scope>
    <source>
        <strain evidence="2 3">DKR-3</strain>
    </source>
</reference>